<dbReference type="GO" id="GO:0007529">
    <property type="term" value="P:establishment of synaptic specificity at neuromuscular junction"/>
    <property type="evidence" value="ECO:0007669"/>
    <property type="project" value="TreeGrafter"/>
</dbReference>
<dbReference type="GO" id="GO:0099634">
    <property type="term" value="C:postsynaptic specialization membrane"/>
    <property type="evidence" value="ECO:0007669"/>
    <property type="project" value="GOC"/>
</dbReference>
<evidence type="ECO:0000256" key="10">
    <source>
        <dbReference type="ARBA" id="ARBA00022842"/>
    </source>
</evidence>
<dbReference type="CDD" id="cd00887">
    <property type="entry name" value="MoeA"/>
    <property type="match status" value="1"/>
</dbReference>
<dbReference type="CDD" id="cd00886">
    <property type="entry name" value="MogA_MoaB"/>
    <property type="match status" value="1"/>
</dbReference>
<protein>
    <submittedName>
        <fullName evidence="16">Gephyrin</fullName>
    </submittedName>
</protein>
<keyword evidence="11 13" id="KW-0501">Molybdenum cofactor biosynthesis</keyword>
<dbReference type="GO" id="GO:0061599">
    <property type="term" value="F:molybdopterin molybdotransferase activity"/>
    <property type="evidence" value="ECO:0007669"/>
    <property type="project" value="UniProtKB-UniRule"/>
</dbReference>
<dbReference type="FunFam" id="3.40.980.10:FF:000001">
    <property type="entry name" value="Molybdopterin molybdenumtransferase"/>
    <property type="match status" value="1"/>
</dbReference>
<keyword evidence="12" id="KW-0511">Multifunctional enzyme</keyword>
<dbReference type="GO" id="GO:0072579">
    <property type="term" value="P:glycine receptor clustering"/>
    <property type="evidence" value="ECO:0007669"/>
    <property type="project" value="TreeGrafter"/>
</dbReference>
<keyword evidence="7 13" id="KW-0479">Metal-binding</keyword>
<dbReference type="SUPFAM" id="SSF63882">
    <property type="entry name" value="MoeA N-terminal region -like"/>
    <property type="match status" value="1"/>
</dbReference>
<dbReference type="InterPro" id="IPR036425">
    <property type="entry name" value="MoaB/Mog-like_dom_sf"/>
</dbReference>
<dbReference type="FunFam" id="3.40.980.10:FF:000002">
    <property type="entry name" value="Molybdopterin molybdenumtransferase"/>
    <property type="match status" value="1"/>
</dbReference>
<dbReference type="STRING" id="6689.A0A3R7SWB1"/>
<comment type="similarity">
    <text evidence="3">In the N-terminal section; belongs to the MoaB/Mog family.</text>
</comment>
<dbReference type="Pfam" id="PF03453">
    <property type="entry name" value="MoeA_N"/>
    <property type="match status" value="1"/>
</dbReference>
<dbReference type="GO" id="GO:0005524">
    <property type="term" value="F:ATP binding"/>
    <property type="evidence" value="ECO:0007669"/>
    <property type="project" value="UniProtKB-UniRule"/>
</dbReference>
<dbReference type="Gene3D" id="2.170.190.11">
    <property type="entry name" value="Molybdopterin biosynthesis moea protein, domain 3"/>
    <property type="match status" value="1"/>
</dbReference>
<feature type="compositionally biased region" description="Basic residues" evidence="14">
    <location>
        <begin position="179"/>
        <end position="211"/>
    </location>
</feature>
<dbReference type="InterPro" id="IPR036688">
    <property type="entry name" value="MoeA_C_domain_IV_sf"/>
</dbReference>
<dbReference type="PANTHER" id="PTHR10192">
    <property type="entry name" value="MOLYBDOPTERIN BIOSYNTHESIS PROTEIN"/>
    <property type="match status" value="1"/>
</dbReference>
<dbReference type="Pfam" id="PF03454">
    <property type="entry name" value="MoeA_C"/>
    <property type="match status" value="1"/>
</dbReference>
<dbReference type="FunFam" id="2.170.190.11:FF:000001">
    <property type="entry name" value="Molybdopterin molybdenumtransferase"/>
    <property type="match status" value="1"/>
</dbReference>
<evidence type="ECO:0000256" key="13">
    <source>
        <dbReference type="RuleBase" id="RU365090"/>
    </source>
</evidence>
<proteinExistence type="inferred from homology"/>
<keyword evidence="17" id="KW-1185">Reference proteome</keyword>
<dbReference type="FunFam" id="2.40.340.10:FF:000007">
    <property type="entry name" value="Molybdopterin molybdenumtransferase"/>
    <property type="match status" value="1"/>
</dbReference>
<comment type="pathway">
    <text evidence="2 13">Cofactor biosynthesis; molybdopterin biosynthesis.</text>
</comment>
<dbReference type="InterPro" id="IPR005110">
    <property type="entry name" value="MoeA_linker/N"/>
</dbReference>
<accession>A0A3R7SWB1</accession>
<dbReference type="OrthoDB" id="4349954at2759"/>
<dbReference type="NCBIfam" id="NF045515">
    <property type="entry name" value="Glp_gephyrin"/>
    <property type="match status" value="1"/>
</dbReference>
<comment type="cofactor">
    <cofactor evidence="1 13">
        <name>Mg(2+)</name>
        <dbReference type="ChEBI" id="CHEBI:18420"/>
    </cofactor>
</comment>
<name>A0A3R7SWB1_PENVA</name>
<dbReference type="Pfam" id="PF00994">
    <property type="entry name" value="MoCF_biosynth"/>
    <property type="match status" value="2"/>
</dbReference>
<dbReference type="GO" id="GO:0005829">
    <property type="term" value="C:cytosol"/>
    <property type="evidence" value="ECO:0007669"/>
    <property type="project" value="TreeGrafter"/>
</dbReference>
<dbReference type="NCBIfam" id="TIGR00177">
    <property type="entry name" value="molyb_syn"/>
    <property type="match status" value="2"/>
</dbReference>
<keyword evidence="5 13" id="KW-0500">Molybdenum</keyword>
<dbReference type="GO" id="GO:0006777">
    <property type="term" value="P:Mo-molybdopterin cofactor biosynthetic process"/>
    <property type="evidence" value="ECO:0007669"/>
    <property type="project" value="UniProtKB-UniRule"/>
</dbReference>
<dbReference type="Gene3D" id="2.40.340.10">
    <property type="entry name" value="MoeA, C-terminal, domain IV"/>
    <property type="match status" value="1"/>
</dbReference>
<feature type="domain" description="MoaB/Mog" evidence="15">
    <location>
        <begin position="418"/>
        <end position="561"/>
    </location>
</feature>
<keyword evidence="6 13" id="KW-0808">Transferase</keyword>
<dbReference type="SUPFAM" id="SSF53218">
    <property type="entry name" value="Molybdenum cofactor biosynthesis proteins"/>
    <property type="match status" value="2"/>
</dbReference>
<evidence type="ECO:0000256" key="1">
    <source>
        <dbReference type="ARBA" id="ARBA00001946"/>
    </source>
</evidence>
<dbReference type="SUPFAM" id="SSF63867">
    <property type="entry name" value="MoeA C-terminal domain-like"/>
    <property type="match status" value="1"/>
</dbReference>
<dbReference type="PROSITE" id="PS01079">
    <property type="entry name" value="MOCF_BIOSYNTHESIS_2"/>
    <property type="match status" value="1"/>
</dbReference>
<evidence type="ECO:0000256" key="7">
    <source>
        <dbReference type="ARBA" id="ARBA00022723"/>
    </source>
</evidence>
<dbReference type="SMART" id="SM00852">
    <property type="entry name" value="MoCF_biosynth"/>
    <property type="match status" value="2"/>
</dbReference>
<dbReference type="InterPro" id="IPR001453">
    <property type="entry name" value="MoaB/Mog_dom"/>
</dbReference>
<organism evidence="16 17">
    <name type="scientific">Penaeus vannamei</name>
    <name type="common">Whiteleg shrimp</name>
    <name type="synonym">Litopenaeus vannamei</name>
    <dbReference type="NCBI Taxonomy" id="6689"/>
    <lineage>
        <taxon>Eukaryota</taxon>
        <taxon>Metazoa</taxon>
        <taxon>Ecdysozoa</taxon>
        <taxon>Arthropoda</taxon>
        <taxon>Crustacea</taxon>
        <taxon>Multicrustacea</taxon>
        <taxon>Malacostraca</taxon>
        <taxon>Eumalacostraca</taxon>
        <taxon>Eucarida</taxon>
        <taxon>Decapoda</taxon>
        <taxon>Dendrobranchiata</taxon>
        <taxon>Penaeoidea</taxon>
        <taxon>Penaeidae</taxon>
        <taxon>Penaeus</taxon>
    </lineage>
</organism>
<comment type="catalytic activity">
    <reaction evidence="13">
        <text>molybdopterin + ATP + H(+) = adenylyl-molybdopterin + diphosphate</text>
        <dbReference type="Rhea" id="RHEA:31331"/>
        <dbReference type="ChEBI" id="CHEBI:15378"/>
        <dbReference type="ChEBI" id="CHEBI:30616"/>
        <dbReference type="ChEBI" id="CHEBI:33019"/>
        <dbReference type="ChEBI" id="CHEBI:58698"/>
        <dbReference type="ChEBI" id="CHEBI:62727"/>
    </reaction>
</comment>
<dbReference type="Gene3D" id="3.90.105.10">
    <property type="entry name" value="Molybdopterin biosynthesis moea protein, domain 2"/>
    <property type="match status" value="1"/>
</dbReference>
<evidence type="ECO:0000313" key="17">
    <source>
        <dbReference type="Proteomes" id="UP000283509"/>
    </source>
</evidence>
<sequence>MSEIKVGILTVSDRCSRGEAEDTAGANLKDLVAKNTLFRGQVVEYCCVPDEVDQIKEMLLKWCDEKEVNLIVTVGGTGAAPRDVTPEAVKEVIEREATGMCINMMTQSLKVTPLAMLSRPVCGYRSKSLIVTVPGSKKGSEECLRFIAPAIPHAIDLLTGQKTAVEKTHEQLQAEGIKTRHGHHHHHHPSHQPHCHGHHHHHHHQGHHHHHASESGNSESKADVTTVCRRPRKSPYPMISVSQATEIVLSHAEKGSTKTLPMHEALGFVLAEDIFAKDPLPPFPASIKDGYAIVSQDGAGIRKVGGDATAGCGPEDYKVTSGMCIRINTGAPVPPGADAVIQVEDTELVKESEDGKTELEIKLLKAPSVGQDIRPLGCDIAVGEKVLASGTLLGPPEMGLLATVGVTHVAVINKPTVAVLSTGNELQEPGEQLKEGHIRDSNKTTLVSLLHQHNIPVVDAGIAKDDPTLLLAALRKALDQASILVTTGSVSMGERDILRPVLTSDFGAEIHFAQVFMKPGKPTTFATCLYKGEKKLILGLPGNPVSAIVTSNLYLLPLCRKMSGRSAVENTCIKVKLSSTISLDPRPEYHRATLCWAPGEDFAMAYSTGNQLSSRLLSMASAQALLKLPPRTEQTKSISEGSLVEALLLGM</sequence>
<dbReference type="GO" id="GO:0046872">
    <property type="term" value="F:metal ion binding"/>
    <property type="evidence" value="ECO:0007669"/>
    <property type="project" value="UniProtKB-UniRule"/>
</dbReference>
<evidence type="ECO:0000256" key="12">
    <source>
        <dbReference type="ARBA" id="ARBA00023268"/>
    </source>
</evidence>
<gene>
    <name evidence="16" type="ORF">C7M84_002958</name>
</gene>
<evidence type="ECO:0000256" key="14">
    <source>
        <dbReference type="SAM" id="MobiDB-lite"/>
    </source>
</evidence>
<comment type="similarity">
    <text evidence="13">Belongs to the MoeA family.</text>
</comment>
<keyword evidence="10 13" id="KW-0460">Magnesium</keyword>
<dbReference type="InterPro" id="IPR008284">
    <property type="entry name" value="MoCF_biosynth_CS"/>
</dbReference>
<dbReference type="InterPro" id="IPR036135">
    <property type="entry name" value="MoeA_linker/N_sf"/>
</dbReference>
<evidence type="ECO:0000256" key="9">
    <source>
        <dbReference type="ARBA" id="ARBA00022840"/>
    </source>
</evidence>
<dbReference type="GO" id="GO:0030425">
    <property type="term" value="C:dendrite"/>
    <property type="evidence" value="ECO:0007669"/>
    <property type="project" value="TreeGrafter"/>
</dbReference>
<comment type="caution">
    <text evidence="16">The sequence shown here is derived from an EMBL/GenBank/DDBJ whole genome shotgun (WGS) entry which is preliminary data.</text>
</comment>
<evidence type="ECO:0000256" key="6">
    <source>
        <dbReference type="ARBA" id="ARBA00022679"/>
    </source>
</evidence>
<evidence type="ECO:0000256" key="8">
    <source>
        <dbReference type="ARBA" id="ARBA00022741"/>
    </source>
</evidence>
<feature type="domain" description="MoaB/Mog" evidence="15">
    <location>
        <begin position="7"/>
        <end position="154"/>
    </location>
</feature>
<evidence type="ECO:0000256" key="4">
    <source>
        <dbReference type="ARBA" id="ARBA00008339"/>
    </source>
</evidence>
<dbReference type="PANTHER" id="PTHR10192:SF5">
    <property type="entry name" value="GEPHYRIN"/>
    <property type="match status" value="1"/>
</dbReference>
<dbReference type="UniPathway" id="UPA00344"/>
<keyword evidence="9" id="KW-0067">ATP-binding</keyword>
<reference evidence="16 17" key="2">
    <citation type="submission" date="2019-01" db="EMBL/GenBank/DDBJ databases">
        <title>The decoding of complex shrimp genome reveals the adaptation for benthos swimmer, frequently molting mechanism and breeding impact on genome.</title>
        <authorList>
            <person name="Sun Y."/>
            <person name="Gao Y."/>
            <person name="Yu Y."/>
        </authorList>
    </citation>
    <scope>NUCLEOTIDE SEQUENCE [LARGE SCALE GENOMIC DNA]</scope>
    <source>
        <tissue evidence="16">Muscle</tissue>
    </source>
</reference>
<dbReference type="InterPro" id="IPR038987">
    <property type="entry name" value="MoeA-like"/>
</dbReference>
<dbReference type="InterPro" id="IPR005111">
    <property type="entry name" value="MoeA_C_domain_IV"/>
</dbReference>
<evidence type="ECO:0000256" key="2">
    <source>
        <dbReference type="ARBA" id="ARBA00005046"/>
    </source>
</evidence>
<reference evidence="16 17" key="1">
    <citation type="submission" date="2018-04" db="EMBL/GenBank/DDBJ databases">
        <authorList>
            <person name="Zhang X."/>
            <person name="Yuan J."/>
            <person name="Li F."/>
            <person name="Xiang J."/>
        </authorList>
    </citation>
    <scope>NUCLEOTIDE SEQUENCE [LARGE SCALE GENOMIC DNA]</scope>
    <source>
        <tissue evidence="16">Muscle</tissue>
    </source>
</reference>
<comment type="function">
    <text evidence="13">Catalyzes two steps in the biosynthesis of the molybdenum cofactor. In the first step, molybdopterin is adenylated. Subsequently, molybdate is inserted into adenylated molybdopterin and AMP is released.</text>
</comment>
<evidence type="ECO:0000256" key="5">
    <source>
        <dbReference type="ARBA" id="ARBA00022505"/>
    </source>
</evidence>
<comment type="catalytic activity">
    <reaction evidence="13">
        <text>adenylyl-molybdopterin + molybdate = Mo-molybdopterin + AMP + H(+)</text>
        <dbReference type="Rhea" id="RHEA:35047"/>
        <dbReference type="ChEBI" id="CHEBI:15378"/>
        <dbReference type="ChEBI" id="CHEBI:36264"/>
        <dbReference type="ChEBI" id="CHEBI:62727"/>
        <dbReference type="ChEBI" id="CHEBI:71302"/>
        <dbReference type="ChEBI" id="CHEBI:456215"/>
    </reaction>
</comment>
<dbReference type="Proteomes" id="UP000283509">
    <property type="component" value="Unassembled WGS sequence"/>
</dbReference>
<feature type="region of interest" description="Disordered" evidence="14">
    <location>
        <begin position="178"/>
        <end position="224"/>
    </location>
</feature>
<evidence type="ECO:0000256" key="11">
    <source>
        <dbReference type="ARBA" id="ARBA00023150"/>
    </source>
</evidence>
<evidence type="ECO:0000313" key="16">
    <source>
        <dbReference type="EMBL" id="ROT78327.1"/>
    </source>
</evidence>
<dbReference type="GO" id="GO:0098970">
    <property type="term" value="P:postsynaptic neurotransmitter receptor diffusion trapping"/>
    <property type="evidence" value="ECO:0007669"/>
    <property type="project" value="TreeGrafter"/>
</dbReference>
<dbReference type="GO" id="GO:0097112">
    <property type="term" value="P:gamma-aminobutyric acid receptor clustering"/>
    <property type="evidence" value="ECO:0007669"/>
    <property type="project" value="TreeGrafter"/>
</dbReference>
<dbReference type="Gene3D" id="3.40.980.10">
    <property type="entry name" value="MoaB/Mog-like domain"/>
    <property type="match status" value="2"/>
</dbReference>
<evidence type="ECO:0000259" key="15">
    <source>
        <dbReference type="SMART" id="SM00852"/>
    </source>
</evidence>
<comment type="similarity">
    <text evidence="4">In the C-terminal section; belongs to the MoeA family.</text>
</comment>
<evidence type="ECO:0000256" key="3">
    <source>
        <dbReference type="ARBA" id="ARBA00007589"/>
    </source>
</evidence>
<keyword evidence="8" id="KW-0547">Nucleotide-binding</keyword>
<dbReference type="GO" id="GO:0061598">
    <property type="term" value="F:molybdopterin adenylyltransferase activity"/>
    <property type="evidence" value="ECO:0007669"/>
    <property type="project" value="UniProtKB-UniRule"/>
</dbReference>
<dbReference type="AlphaFoldDB" id="A0A3R7SWB1"/>
<dbReference type="EMBL" id="QCYY01001399">
    <property type="protein sequence ID" value="ROT78327.1"/>
    <property type="molecule type" value="Genomic_DNA"/>
</dbReference>